<dbReference type="EMBL" id="JXJN01000696">
    <property type="status" value="NOT_ANNOTATED_CDS"/>
    <property type="molecule type" value="Genomic_DNA"/>
</dbReference>
<feature type="region of interest" description="Disordered" evidence="1">
    <location>
        <begin position="15"/>
        <end position="36"/>
    </location>
</feature>
<sequence length="81" mass="9125">MWIRLNPIQFDCAVSDDGHDRESLLSEKNSGKQENSGEISKYGLIVHLANPRLSQRDCEAIMGYLRIHSVDSNSSIFSKLC</sequence>
<dbReference type="VEuPathDB" id="VectorBase:GPPI002597"/>
<protein>
    <submittedName>
        <fullName evidence="2">Uncharacterized protein</fullName>
    </submittedName>
</protein>
<name>A0A1B0AN35_9MUSC</name>
<organism evidence="2 3">
    <name type="scientific">Glossina palpalis gambiensis</name>
    <dbReference type="NCBI Taxonomy" id="67801"/>
    <lineage>
        <taxon>Eukaryota</taxon>
        <taxon>Metazoa</taxon>
        <taxon>Ecdysozoa</taxon>
        <taxon>Arthropoda</taxon>
        <taxon>Hexapoda</taxon>
        <taxon>Insecta</taxon>
        <taxon>Pterygota</taxon>
        <taxon>Neoptera</taxon>
        <taxon>Endopterygota</taxon>
        <taxon>Diptera</taxon>
        <taxon>Brachycera</taxon>
        <taxon>Muscomorpha</taxon>
        <taxon>Hippoboscoidea</taxon>
        <taxon>Glossinidae</taxon>
        <taxon>Glossina</taxon>
    </lineage>
</organism>
<accession>A0A1B0AN35</accession>
<reference evidence="3" key="1">
    <citation type="submission" date="2015-01" db="EMBL/GenBank/DDBJ databases">
        <authorList>
            <person name="Aksoy S."/>
            <person name="Warren W."/>
            <person name="Wilson R.K."/>
        </authorList>
    </citation>
    <scope>NUCLEOTIDE SEQUENCE [LARGE SCALE GENOMIC DNA]</scope>
    <source>
        <strain evidence="3">IAEA</strain>
    </source>
</reference>
<keyword evidence="3" id="KW-1185">Reference proteome</keyword>
<reference evidence="2" key="2">
    <citation type="submission" date="2020-05" db="UniProtKB">
        <authorList>
            <consortium name="EnsemblMetazoa"/>
        </authorList>
    </citation>
    <scope>IDENTIFICATION</scope>
    <source>
        <strain evidence="2">IAEA</strain>
    </source>
</reference>
<proteinExistence type="predicted"/>
<dbReference type="AlphaFoldDB" id="A0A1B0AN35"/>
<dbReference type="Proteomes" id="UP000092460">
    <property type="component" value="Unassembled WGS sequence"/>
</dbReference>
<evidence type="ECO:0000313" key="3">
    <source>
        <dbReference type="Proteomes" id="UP000092460"/>
    </source>
</evidence>
<dbReference type="EnsemblMetazoa" id="GPPI002597-RA">
    <property type="protein sequence ID" value="GPPI002597-PA"/>
    <property type="gene ID" value="GPPI002597"/>
</dbReference>
<evidence type="ECO:0000256" key="1">
    <source>
        <dbReference type="SAM" id="MobiDB-lite"/>
    </source>
</evidence>
<evidence type="ECO:0000313" key="2">
    <source>
        <dbReference type="EnsemblMetazoa" id="GPPI002597-PA"/>
    </source>
</evidence>
<feature type="compositionally biased region" description="Basic and acidic residues" evidence="1">
    <location>
        <begin position="16"/>
        <end position="31"/>
    </location>
</feature>